<dbReference type="InterPro" id="IPR023214">
    <property type="entry name" value="HAD_sf"/>
</dbReference>
<protein>
    <submittedName>
        <fullName evidence="2">FCP1 homology domain-containing protein</fullName>
    </submittedName>
</protein>
<dbReference type="AlphaFoldDB" id="A0A0N5ACF3"/>
<dbReference type="Gene3D" id="3.40.50.1000">
    <property type="entry name" value="HAD superfamily/HAD-like"/>
    <property type="match status" value="1"/>
</dbReference>
<keyword evidence="1" id="KW-1185">Reference proteome</keyword>
<accession>A0A0N5ACF3</accession>
<dbReference type="Proteomes" id="UP000046393">
    <property type="component" value="Unplaced"/>
</dbReference>
<dbReference type="WBParaSite" id="SMUV_0000182901-mRNA-1">
    <property type="protein sequence ID" value="SMUV_0000182901-mRNA-1"/>
    <property type="gene ID" value="SMUV_0000182901"/>
</dbReference>
<reference evidence="2" key="1">
    <citation type="submission" date="2017-02" db="UniProtKB">
        <authorList>
            <consortium name="WormBaseParasite"/>
        </authorList>
    </citation>
    <scope>IDENTIFICATION</scope>
</reference>
<sequence length="87" mass="9989">MKRRRESSIMEQSAVTRGIKILIHAVRRKILVLDLDETLIHSHHDGTIRPMVKPGTPPDFVLRVEIMNLQNIVCYGQINSEPYVTLV</sequence>
<proteinExistence type="predicted"/>
<dbReference type="STRING" id="451379.A0A0N5ACF3"/>
<name>A0A0N5ACF3_9BILA</name>
<organism evidence="1 2">
    <name type="scientific">Syphacia muris</name>
    <dbReference type="NCBI Taxonomy" id="451379"/>
    <lineage>
        <taxon>Eukaryota</taxon>
        <taxon>Metazoa</taxon>
        <taxon>Ecdysozoa</taxon>
        <taxon>Nematoda</taxon>
        <taxon>Chromadorea</taxon>
        <taxon>Rhabditida</taxon>
        <taxon>Spirurina</taxon>
        <taxon>Oxyuridomorpha</taxon>
        <taxon>Oxyuroidea</taxon>
        <taxon>Oxyuridae</taxon>
        <taxon>Syphacia</taxon>
    </lineage>
</organism>
<dbReference type="SUPFAM" id="SSF56784">
    <property type="entry name" value="HAD-like"/>
    <property type="match status" value="1"/>
</dbReference>
<evidence type="ECO:0000313" key="1">
    <source>
        <dbReference type="Proteomes" id="UP000046393"/>
    </source>
</evidence>
<dbReference type="InterPro" id="IPR036412">
    <property type="entry name" value="HAD-like_sf"/>
</dbReference>
<evidence type="ECO:0000313" key="2">
    <source>
        <dbReference type="WBParaSite" id="SMUV_0000182901-mRNA-1"/>
    </source>
</evidence>